<keyword evidence="8 11" id="KW-0472">Membrane</keyword>
<keyword evidence="7" id="KW-0443">Lipid metabolism</keyword>
<evidence type="ECO:0000256" key="3">
    <source>
        <dbReference type="ARBA" id="ARBA00022679"/>
    </source>
</evidence>
<dbReference type="AlphaFoldDB" id="A0A0L7LJL2"/>
<dbReference type="GO" id="GO:0016020">
    <property type="term" value="C:membrane"/>
    <property type="evidence" value="ECO:0007669"/>
    <property type="project" value="UniProtKB-SubCell"/>
</dbReference>
<evidence type="ECO:0000256" key="9">
    <source>
        <dbReference type="ARBA" id="ARBA00023160"/>
    </source>
</evidence>
<evidence type="ECO:0000256" key="8">
    <source>
        <dbReference type="ARBA" id="ARBA00023136"/>
    </source>
</evidence>
<evidence type="ECO:0000313" key="13">
    <source>
        <dbReference type="EMBL" id="KOB75554.1"/>
    </source>
</evidence>
<keyword evidence="6 11" id="KW-1133">Transmembrane helix</keyword>
<dbReference type="InterPro" id="IPR002076">
    <property type="entry name" value="ELO_fam"/>
</dbReference>
<keyword evidence="5" id="KW-0276">Fatty acid metabolism</keyword>
<evidence type="ECO:0000313" key="14">
    <source>
        <dbReference type="Proteomes" id="UP000037510"/>
    </source>
</evidence>
<gene>
    <name evidence="13" type="ORF">OBRU01_07366</name>
</gene>
<dbReference type="Proteomes" id="UP000037510">
    <property type="component" value="Unassembled WGS sequence"/>
</dbReference>
<evidence type="ECO:0000256" key="7">
    <source>
        <dbReference type="ARBA" id="ARBA00023098"/>
    </source>
</evidence>
<comment type="catalytic activity">
    <reaction evidence="11">
        <text>L-cysteinyl-[protein] + hexadecanoyl-CoA = S-hexadecanoyl-L-cysteinyl-[protein] + CoA</text>
        <dbReference type="Rhea" id="RHEA:36683"/>
        <dbReference type="Rhea" id="RHEA-COMP:10131"/>
        <dbReference type="Rhea" id="RHEA-COMP:11032"/>
        <dbReference type="ChEBI" id="CHEBI:29950"/>
        <dbReference type="ChEBI" id="CHEBI:57287"/>
        <dbReference type="ChEBI" id="CHEBI:57379"/>
        <dbReference type="ChEBI" id="CHEBI:74151"/>
        <dbReference type="EC" id="2.3.1.225"/>
    </reaction>
</comment>
<evidence type="ECO:0000256" key="4">
    <source>
        <dbReference type="ARBA" id="ARBA00022692"/>
    </source>
</evidence>
<sequence length="343" mass="40166">MLARNETSEIWDFHKDDAIFMEKFLLMDTPTTAFLILALYIVFVLKLGPQIMKNRPPYNLNNILRIYNALQVVSSAYVVYMGAPILWNYGLKPKCLNNTDDKIGYKVICTFLFILTPCFFIFEMTVVRPNIIQTYHLGIASQYLHLICSTFCYINVTGNMIMSILTDTSLKTSHENGTYCGRCNMYRPAKSWHCDTCNTCILRRDHHCMVFSRCIGLYNQRYYVSYLGYLFISMVYSAYYNYFFIAAKLEEYGLLYSILRICNPLLRFTMREPMAIEDIYGKENMLKVFGKKWYLAVICPFVNSPFPETGDQNKTSEMMREYERKKSVDTGTVLKRAWILVQF</sequence>
<dbReference type="InterPro" id="IPR001594">
    <property type="entry name" value="Palmitoyltrfase_DHHC"/>
</dbReference>
<reference evidence="13 14" key="1">
    <citation type="journal article" date="2015" name="Genome Biol. Evol.">
        <title>The genome of winter moth (Operophtera brumata) provides a genomic perspective on sexual dimorphism and phenology.</title>
        <authorList>
            <person name="Derks M.F."/>
            <person name="Smit S."/>
            <person name="Salis L."/>
            <person name="Schijlen E."/>
            <person name="Bossers A."/>
            <person name="Mateman C."/>
            <person name="Pijl A.S."/>
            <person name="de Ridder D."/>
            <person name="Groenen M.A."/>
            <person name="Visser M.E."/>
            <person name="Megens H.J."/>
        </authorList>
    </citation>
    <scope>NUCLEOTIDE SEQUENCE [LARGE SCALE GENOMIC DNA]</scope>
    <source>
        <strain evidence="13">WM2013NL</strain>
        <tissue evidence="13">Head and thorax</tissue>
    </source>
</reference>
<feature type="transmembrane region" description="Helical" evidence="11">
    <location>
        <begin position="66"/>
        <end position="83"/>
    </location>
</feature>
<evidence type="ECO:0000256" key="6">
    <source>
        <dbReference type="ARBA" id="ARBA00022989"/>
    </source>
</evidence>
<keyword evidence="2" id="KW-0444">Lipid biosynthesis</keyword>
<dbReference type="GO" id="GO:0006633">
    <property type="term" value="P:fatty acid biosynthetic process"/>
    <property type="evidence" value="ECO:0007669"/>
    <property type="project" value="UniProtKB-KW"/>
</dbReference>
<organism evidence="13 14">
    <name type="scientific">Operophtera brumata</name>
    <name type="common">Winter moth</name>
    <name type="synonym">Phalaena brumata</name>
    <dbReference type="NCBI Taxonomy" id="104452"/>
    <lineage>
        <taxon>Eukaryota</taxon>
        <taxon>Metazoa</taxon>
        <taxon>Ecdysozoa</taxon>
        <taxon>Arthropoda</taxon>
        <taxon>Hexapoda</taxon>
        <taxon>Insecta</taxon>
        <taxon>Pterygota</taxon>
        <taxon>Neoptera</taxon>
        <taxon>Endopterygota</taxon>
        <taxon>Lepidoptera</taxon>
        <taxon>Glossata</taxon>
        <taxon>Ditrysia</taxon>
        <taxon>Geometroidea</taxon>
        <taxon>Geometridae</taxon>
        <taxon>Larentiinae</taxon>
        <taxon>Operophtera</taxon>
    </lineage>
</organism>
<dbReference type="GO" id="GO:0019706">
    <property type="term" value="F:protein-cysteine S-palmitoyltransferase activity"/>
    <property type="evidence" value="ECO:0007669"/>
    <property type="project" value="UniProtKB-EC"/>
</dbReference>
<comment type="domain">
    <text evidence="11">The DHHC domain is required for palmitoyltransferase activity.</text>
</comment>
<feature type="transmembrane region" description="Helical" evidence="11">
    <location>
        <begin position="103"/>
        <end position="122"/>
    </location>
</feature>
<dbReference type="EC" id="2.3.1.225" evidence="11"/>
<evidence type="ECO:0000256" key="2">
    <source>
        <dbReference type="ARBA" id="ARBA00022516"/>
    </source>
</evidence>
<feature type="transmembrane region" description="Helical" evidence="11">
    <location>
        <begin position="24"/>
        <end position="45"/>
    </location>
</feature>
<dbReference type="PANTHER" id="PTHR12246">
    <property type="entry name" value="PALMITOYLTRANSFERASE ZDHHC16"/>
    <property type="match status" value="1"/>
</dbReference>
<feature type="transmembrane region" description="Helical" evidence="11">
    <location>
        <begin position="226"/>
        <end position="245"/>
    </location>
</feature>
<comment type="subcellular location">
    <subcellularLocation>
        <location evidence="1">Membrane</location>
        <topology evidence="1">Multi-pass membrane protein</topology>
    </subcellularLocation>
</comment>
<keyword evidence="9" id="KW-0275">Fatty acid biosynthesis</keyword>
<feature type="domain" description="Palmitoyltransferase DHHC" evidence="12">
    <location>
        <begin position="175"/>
        <end position="249"/>
    </location>
</feature>
<accession>A0A0L7LJL2</accession>
<keyword evidence="3 11" id="KW-0808">Transferase</keyword>
<dbReference type="InterPro" id="IPR039859">
    <property type="entry name" value="PFA4/ZDH16/20/ERF2-like"/>
</dbReference>
<dbReference type="PROSITE" id="PS50216">
    <property type="entry name" value="DHHC"/>
    <property type="match status" value="1"/>
</dbReference>
<comment type="caution">
    <text evidence="13">The sequence shown here is derived from an EMBL/GenBank/DDBJ whole genome shotgun (WGS) entry which is preliminary data.</text>
</comment>
<proteinExistence type="inferred from homology"/>
<dbReference type="GO" id="GO:0009922">
    <property type="term" value="F:fatty acid elongase activity"/>
    <property type="evidence" value="ECO:0007669"/>
    <property type="project" value="InterPro"/>
</dbReference>
<dbReference type="STRING" id="104452.A0A0L7LJL2"/>
<dbReference type="Pfam" id="PF01151">
    <property type="entry name" value="ELO"/>
    <property type="match status" value="1"/>
</dbReference>
<evidence type="ECO:0000256" key="5">
    <source>
        <dbReference type="ARBA" id="ARBA00022832"/>
    </source>
</evidence>
<comment type="similarity">
    <text evidence="11">Belongs to the DHHC palmitoyltransferase family.</text>
</comment>
<protein>
    <recommendedName>
        <fullName evidence="11">Palmitoyltransferase</fullName>
        <ecNumber evidence="11">2.3.1.225</ecNumber>
    </recommendedName>
</protein>
<feature type="transmembrane region" description="Helical" evidence="11">
    <location>
        <begin position="143"/>
        <end position="165"/>
    </location>
</feature>
<evidence type="ECO:0000256" key="11">
    <source>
        <dbReference type="RuleBase" id="RU079119"/>
    </source>
</evidence>
<keyword evidence="10 11" id="KW-0012">Acyltransferase</keyword>
<evidence type="ECO:0000259" key="12">
    <source>
        <dbReference type="Pfam" id="PF01529"/>
    </source>
</evidence>
<evidence type="ECO:0000256" key="10">
    <source>
        <dbReference type="ARBA" id="ARBA00023315"/>
    </source>
</evidence>
<keyword evidence="4 11" id="KW-0812">Transmembrane</keyword>
<evidence type="ECO:0000256" key="1">
    <source>
        <dbReference type="ARBA" id="ARBA00004141"/>
    </source>
</evidence>
<dbReference type="EMBL" id="JTDY01000887">
    <property type="protein sequence ID" value="KOB75554.1"/>
    <property type="molecule type" value="Genomic_DNA"/>
</dbReference>
<keyword evidence="14" id="KW-1185">Reference proteome</keyword>
<dbReference type="Pfam" id="PF01529">
    <property type="entry name" value="DHHC"/>
    <property type="match status" value="1"/>
</dbReference>
<name>A0A0L7LJL2_OPEBR</name>